<dbReference type="Gene3D" id="1.10.1410.40">
    <property type="match status" value="1"/>
</dbReference>
<evidence type="ECO:0000256" key="1">
    <source>
        <dbReference type="ARBA" id="ARBA00008307"/>
    </source>
</evidence>
<dbReference type="SMART" id="SM01265">
    <property type="entry name" value="Mab-21"/>
    <property type="match status" value="1"/>
</dbReference>
<dbReference type="PANTHER" id="PTHR10656">
    <property type="entry name" value="CELL FATE DETERMINING PROTEIN MAB21-RELATED"/>
    <property type="match status" value="1"/>
</dbReference>
<dbReference type="EMBL" id="VSWD01000008">
    <property type="protein sequence ID" value="KAK3095704.1"/>
    <property type="molecule type" value="Genomic_DNA"/>
</dbReference>
<dbReference type="InterPro" id="IPR046906">
    <property type="entry name" value="Mab-21_HhH/H2TH-like"/>
</dbReference>
<proteinExistence type="inferred from homology"/>
<comment type="caution">
    <text evidence="4">The sequence shown here is derived from an EMBL/GenBank/DDBJ whole genome shotgun (WGS) entry which is preliminary data.</text>
</comment>
<feature type="domain" description="Mab-21-like nucleotidyltransferase" evidence="2">
    <location>
        <begin position="116"/>
        <end position="200"/>
    </location>
</feature>
<evidence type="ECO:0000313" key="4">
    <source>
        <dbReference type="EMBL" id="KAK3095704.1"/>
    </source>
</evidence>
<accession>A0AA88Y133</accession>
<feature type="domain" description="Mab-21-like HhH/H2TH-like" evidence="3">
    <location>
        <begin position="211"/>
        <end position="296"/>
    </location>
</feature>
<dbReference type="InterPro" id="IPR046903">
    <property type="entry name" value="Mab-21-like_nuc_Trfase"/>
</dbReference>
<gene>
    <name evidence="4" type="ORF">FSP39_017860</name>
</gene>
<dbReference type="Pfam" id="PF03281">
    <property type="entry name" value="Mab-21"/>
    <property type="match status" value="1"/>
</dbReference>
<name>A0AA88Y133_PINIB</name>
<dbReference type="InterPro" id="IPR024810">
    <property type="entry name" value="MAB21L/cGLR"/>
</dbReference>
<evidence type="ECO:0000259" key="2">
    <source>
        <dbReference type="Pfam" id="PF03281"/>
    </source>
</evidence>
<dbReference type="AlphaFoldDB" id="A0AA88Y133"/>
<evidence type="ECO:0000313" key="5">
    <source>
        <dbReference type="Proteomes" id="UP001186944"/>
    </source>
</evidence>
<evidence type="ECO:0000259" key="3">
    <source>
        <dbReference type="Pfam" id="PF20266"/>
    </source>
</evidence>
<dbReference type="PANTHER" id="PTHR10656:SF69">
    <property type="entry name" value="MAB-21-LIKE HHH_H2TH-LIKE DOMAIN-CONTAINING PROTEIN"/>
    <property type="match status" value="1"/>
</dbReference>
<reference evidence="4" key="1">
    <citation type="submission" date="2019-08" db="EMBL/GenBank/DDBJ databases">
        <title>The improved chromosome-level genome for the pearl oyster Pinctada fucata martensii using PacBio sequencing and Hi-C.</title>
        <authorList>
            <person name="Zheng Z."/>
        </authorList>
    </citation>
    <scope>NUCLEOTIDE SEQUENCE</scope>
    <source>
        <strain evidence="4">ZZ-2019</strain>
        <tissue evidence="4">Adductor muscle</tissue>
    </source>
</reference>
<comment type="similarity">
    <text evidence="1">Belongs to the mab-21 family.</text>
</comment>
<keyword evidence="5" id="KW-1185">Reference proteome</keyword>
<protein>
    <recommendedName>
        <fullName evidence="6">Mab-21-like HhH/H2TH-like domain-containing protein</fullName>
    </recommendedName>
</protein>
<dbReference type="Pfam" id="PF20266">
    <property type="entry name" value="Mab-21_C"/>
    <property type="match status" value="1"/>
</dbReference>
<evidence type="ECO:0008006" key="6">
    <source>
        <dbReference type="Google" id="ProtNLM"/>
    </source>
</evidence>
<dbReference type="Proteomes" id="UP001186944">
    <property type="component" value="Unassembled WGS sequence"/>
</dbReference>
<sequence>MDSDEDIMMVNKDITIVTDVNDCSSLIHRQEEGTDDRVLLPRKYGKPGLPLGLLSEEGATPGYARIVAVDGETYQPLTPEDHNPLTHLCDVKDGLVLFSTDKLQCRMAEAMPSRRKQGPAMTEDSTKEFKSSDLVHGLFCPSWPKSAEDWVTRNRQYDWPSEEMQGLTKRGFFLVPVSSSWNPCRTEWRISFTLTERELIWRWNVIQYKTLLVMKIVKRDLIEPVVPNTISSYHLKTLMLWMFEERPSQFWTINNFPKCIKQCLDKLIQYIQGEYCPHYFIKANNLFKNKFTLENNEKLCSLLQNFRTNFWQLVFELETLRKHSTNMDIVQRECFTDIQSASFRNISLMNEVANLRISLLISFATSAMKPALQLLSDSVTDVSIRKHRDYKKLLTRIHSDDPEQLEVIEALHRLVDVSLGSQLCAKAFQIESEQEKSTLFQECEELFLGGQSIDTSAGKLKMATFKFLKTDYSGALNLVKEVLSLERTIPLSGFEPRNPELSVTDFVQLINNTDNFVPLLRNVGALEVVFLPSEFSATLDPIKFEIIRAMSAAVDLDSDNPLRWVALDAGFYALLLQFHVCLRTDSQEALKQTLGSLRRYASTPGIPQLRRVVALNIVGHCLLLVGETQWAVDVFMGSLVLLNTYNSAAWHLTILAWREFCRIMHSN</sequence>
<organism evidence="4 5">
    <name type="scientific">Pinctada imbricata</name>
    <name type="common">Atlantic pearl-oyster</name>
    <name type="synonym">Pinctada martensii</name>
    <dbReference type="NCBI Taxonomy" id="66713"/>
    <lineage>
        <taxon>Eukaryota</taxon>
        <taxon>Metazoa</taxon>
        <taxon>Spiralia</taxon>
        <taxon>Lophotrochozoa</taxon>
        <taxon>Mollusca</taxon>
        <taxon>Bivalvia</taxon>
        <taxon>Autobranchia</taxon>
        <taxon>Pteriomorphia</taxon>
        <taxon>Pterioida</taxon>
        <taxon>Pterioidea</taxon>
        <taxon>Pteriidae</taxon>
        <taxon>Pinctada</taxon>
    </lineage>
</organism>